<dbReference type="PROSITE" id="PS50893">
    <property type="entry name" value="ABC_TRANSPORTER_2"/>
    <property type="match status" value="1"/>
</dbReference>
<feature type="domain" description="ABC transporter" evidence="10">
    <location>
        <begin position="5"/>
        <end position="241"/>
    </location>
</feature>
<evidence type="ECO:0000256" key="7">
    <source>
        <dbReference type="ARBA" id="ARBA00023004"/>
    </source>
</evidence>
<dbReference type="RefSeq" id="WP_090941216.1">
    <property type="nucleotide sequence ID" value="NZ_FOTS01000042.1"/>
</dbReference>
<evidence type="ECO:0000256" key="6">
    <source>
        <dbReference type="ARBA" id="ARBA00022840"/>
    </source>
</evidence>
<dbReference type="GO" id="GO:0006826">
    <property type="term" value="P:iron ion transport"/>
    <property type="evidence" value="ECO:0007669"/>
    <property type="project" value="UniProtKB-KW"/>
</dbReference>
<reference evidence="12" key="1">
    <citation type="submission" date="2016-10" db="EMBL/GenBank/DDBJ databases">
        <authorList>
            <person name="Varghese N."/>
            <person name="Submissions S."/>
        </authorList>
    </citation>
    <scope>NUCLEOTIDE SEQUENCE [LARGE SCALE GENOMIC DNA]</scope>
    <source>
        <strain evidence="12">DSM 13327</strain>
    </source>
</reference>
<evidence type="ECO:0000313" key="12">
    <source>
        <dbReference type="Proteomes" id="UP000199520"/>
    </source>
</evidence>
<dbReference type="Gene3D" id="3.40.50.300">
    <property type="entry name" value="P-loop containing nucleotide triphosphate hydrolases"/>
    <property type="match status" value="1"/>
</dbReference>
<evidence type="ECO:0000256" key="1">
    <source>
        <dbReference type="ARBA" id="ARBA00004202"/>
    </source>
</evidence>
<dbReference type="SUPFAM" id="SSF52540">
    <property type="entry name" value="P-loop containing nucleoside triphosphate hydrolases"/>
    <property type="match status" value="1"/>
</dbReference>
<dbReference type="CDD" id="cd03214">
    <property type="entry name" value="ABC_Iron-Siderophores_B12_Hemin"/>
    <property type="match status" value="1"/>
</dbReference>
<dbReference type="PANTHER" id="PTHR42771:SF2">
    <property type="entry name" value="IRON(3+)-HYDROXAMATE IMPORT ATP-BINDING PROTEIN FHUC"/>
    <property type="match status" value="1"/>
</dbReference>
<evidence type="ECO:0000259" key="10">
    <source>
        <dbReference type="PROSITE" id="PS50893"/>
    </source>
</evidence>
<dbReference type="EMBL" id="FOTS01000042">
    <property type="protein sequence ID" value="SFM11885.1"/>
    <property type="molecule type" value="Genomic_DNA"/>
</dbReference>
<keyword evidence="2" id="KW-0813">Transport</keyword>
<gene>
    <name evidence="11" type="ORF">SAMN04490355_104245</name>
</gene>
<evidence type="ECO:0000256" key="4">
    <source>
        <dbReference type="ARBA" id="ARBA00022496"/>
    </source>
</evidence>
<dbReference type="AlphaFoldDB" id="A0A1I4N924"/>
<evidence type="ECO:0000256" key="5">
    <source>
        <dbReference type="ARBA" id="ARBA00022741"/>
    </source>
</evidence>
<keyword evidence="12" id="KW-1185">Reference proteome</keyword>
<dbReference type="InterPro" id="IPR003439">
    <property type="entry name" value="ABC_transporter-like_ATP-bd"/>
</dbReference>
<accession>A0A1I4N924</accession>
<evidence type="ECO:0000256" key="9">
    <source>
        <dbReference type="ARBA" id="ARBA00023136"/>
    </source>
</evidence>
<evidence type="ECO:0000256" key="3">
    <source>
        <dbReference type="ARBA" id="ARBA00022475"/>
    </source>
</evidence>
<dbReference type="InterPro" id="IPR003593">
    <property type="entry name" value="AAA+_ATPase"/>
</dbReference>
<comment type="subcellular location">
    <subcellularLocation>
        <location evidence="1">Cell membrane</location>
        <topology evidence="1">Peripheral membrane protein</topology>
    </subcellularLocation>
</comment>
<dbReference type="GO" id="GO:0005524">
    <property type="term" value="F:ATP binding"/>
    <property type="evidence" value="ECO:0007669"/>
    <property type="project" value="UniProtKB-KW"/>
</dbReference>
<dbReference type="FunFam" id="3.40.50.300:FF:000134">
    <property type="entry name" value="Iron-enterobactin ABC transporter ATP-binding protein"/>
    <property type="match status" value="1"/>
</dbReference>
<dbReference type="PROSITE" id="PS00211">
    <property type="entry name" value="ABC_TRANSPORTER_1"/>
    <property type="match status" value="1"/>
</dbReference>
<proteinExistence type="predicted"/>
<keyword evidence="8" id="KW-0406">Ion transport</keyword>
<sequence>MNHTIKAQSITLGYGGKVIIPKMDIVIDKPEIISIIGPNGSGKSTLLKALSRLLVPLAGCALLDGKDIYQLQPGQVAKIMAILPQTVHAPGDMTVCDLVAYGRMPYKKIFEKLASDDQECITAAMEATGIQQMLHRRLDSLSGGERQRAWLAMALAQEPRILLLDEPTTYLDIHHQLELMKLVRKLHQDMQITIIMVLHDLNHAARFSHRVIAVKDGLLFADGPVEEVFTVENLRALYGVETTIMTIDQGGSSHLVCFPHDSCLKKEDGCAPAVR</sequence>
<organism evidence="11 12">
    <name type="scientific">Pelosinus propionicus DSM 13327</name>
    <dbReference type="NCBI Taxonomy" id="1123291"/>
    <lineage>
        <taxon>Bacteria</taxon>
        <taxon>Bacillati</taxon>
        <taxon>Bacillota</taxon>
        <taxon>Negativicutes</taxon>
        <taxon>Selenomonadales</taxon>
        <taxon>Sporomusaceae</taxon>
        <taxon>Pelosinus</taxon>
    </lineage>
</organism>
<protein>
    <submittedName>
        <fullName evidence="11">Iron complex transport system ATP-binding protein</fullName>
    </submittedName>
</protein>
<evidence type="ECO:0000313" key="11">
    <source>
        <dbReference type="EMBL" id="SFM11885.1"/>
    </source>
</evidence>
<dbReference type="InterPro" id="IPR017871">
    <property type="entry name" value="ABC_transporter-like_CS"/>
</dbReference>
<keyword evidence="7" id="KW-0408">Iron</keyword>
<dbReference type="STRING" id="1123291.SAMN04490355_104245"/>
<name>A0A1I4N924_9FIRM</name>
<keyword evidence="6 11" id="KW-0067">ATP-binding</keyword>
<dbReference type="PANTHER" id="PTHR42771">
    <property type="entry name" value="IRON(3+)-HYDROXAMATE IMPORT ATP-BINDING PROTEIN FHUC"/>
    <property type="match status" value="1"/>
</dbReference>
<evidence type="ECO:0000256" key="2">
    <source>
        <dbReference type="ARBA" id="ARBA00022448"/>
    </source>
</evidence>
<dbReference type="InterPro" id="IPR051535">
    <property type="entry name" value="Siderophore_ABC-ATPase"/>
</dbReference>
<keyword evidence="4" id="KW-0410">Iron transport</keyword>
<dbReference type="InterPro" id="IPR027417">
    <property type="entry name" value="P-loop_NTPase"/>
</dbReference>
<dbReference type="Proteomes" id="UP000199520">
    <property type="component" value="Unassembled WGS sequence"/>
</dbReference>
<keyword evidence="5" id="KW-0547">Nucleotide-binding</keyword>
<dbReference type="SMART" id="SM00382">
    <property type="entry name" value="AAA"/>
    <property type="match status" value="1"/>
</dbReference>
<keyword evidence="9" id="KW-0472">Membrane</keyword>
<keyword evidence="3" id="KW-1003">Cell membrane</keyword>
<dbReference type="OrthoDB" id="9799337at2"/>
<dbReference type="Pfam" id="PF00005">
    <property type="entry name" value="ABC_tran"/>
    <property type="match status" value="1"/>
</dbReference>
<dbReference type="GO" id="GO:0016887">
    <property type="term" value="F:ATP hydrolysis activity"/>
    <property type="evidence" value="ECO:0007669"/>
    <property type="project" value="InterPro"/>
</dbReference>
<dbReference type="GO" id="GO:0005886">
    <property type="term" value="C:plasma membrane"/>
    <property type="evidence" value="ECO:0007669"/>
    <property type="project" value="UniProtKB-SubCell"/>
</dbReference>
<evidence type="ECO:0000256" key="8">
    <source>
        <dbReference type="ARBA" id="ARBA00023065"/>
    </source>
</evidence>